<organism evidence="1 2">
    <name type="scientific">Cenococcum geophilum 1.58</name>
    <dbReference type="NCBI Taxonomy" id="794803"/>
    <lineage>
        <taxon>Eukaryota</taxon>
        <taxon>Fungi</taxon>
        <taxon>Dikarya</taxon>
        <taxon>Ascomycota</taxon>
        <taxon>Pezizomycotina</taxon>
        <taxon>Dothideomycetes</taxon>
        <taxon>Pleosporomycetidae</taxon>
        <taxon>Gloniales</taxon>
        <taxon>Gloniaceae</taxon>
        <taxon>Cenococcum</taxon>
    </lineage>
</organism>
<reference evidence="1 2" key="1">
    <citation type="journal article" date="2016" name="Nat. Commun.">
        <title>Ectomycorrhizal ecology is imprinted in the genome of the dominant symbiotic fungus Cenococcum geophilum.</title>
        <authorList>
            <consortium name="DOE Joint Genome Institute"/>
            <person name="Peter M."/>
            <person name="Kohler A."/>
            <person name="Ohm R.A."/>
            <person name="Kuo A."/>
            <person name="Krutzmann J."/>
            <person name="Morin E."/>
            <person name="Arend M."/>
            <person name="Barry K.W."/>
            <person name="Binder M."/>
            <person name="Choi C."/>
            <person name="Clum A."/>
            <person name="Copeland A."/>
            <person name="Grisel N."/>
            <person name="Haridas S."/>
            <person name="Kipfer T."/>
            <person name="LaButti K."/>
            <person name="Lindquist E."/>
            <person name="Lipzen A."/>
            <person name="Maire R."/>
            <person name="Meier B."/>
            <person name="Mihaltcheva S."/>
            <person name="Molinier V."/>
            <person name="Murat C."/>
            <person name="Poggeler S."/>
            <person name="Quandt C.A."/>
            <person name="Sperisen C."/>
            <person name="Tritt A."/>
            <person name="Tisserant E."/>
            <person name="Crous P.W."/>
            <person name="Henrissat B."/>
            <person name="Nehls U."/>
            <person name="Egli S."/>
            <person name="Spatafora J.W."/>
            <person name="Grigoriev I.V."/>
            <person name="Martin F.M."/>
        </authorList>
    </citation>
    <scope>NUCLEOTIDE SEQUENCE [LARGE SCALE GENOMIC DNA]</scope>
    <source>
        <strain evidence="1 2">1.58</strain>
    </source>
</reference>
<evidence type="ECO:0000313" key="1">
    <source>
        <dbReference type="EMBL" id="OCK86987.1"/>
    </source>
</evidence>
<dbReference type="EMBL" id="KV748276">
    <property type="protein sequence ID" value="OCK86987.1"/>
    <property type="molecule type" value="Genomic_DNA"/>
</dbReference>
<sequence>MKSDTHTTVEFDQLVQKTIEDWKVPGVAIAIVHKDEIFAKGYGLASCSGDQVTADTLFNCASTSKSLTAAAVSLLVDDNEKYPEVSWSTPVSRLLREDFVLEDPYTTENVTVEDILSHRSVHAAVPDSPKSITRNLRNLPLSRPLRTEYQYCNMMYTVASYLVETLSGESFTDFLNNRIWKPLGMLNTYLDVCGVEKSNATDKMAKGCRWDEKTERYIEIPAFRQPEGQGAGCVFSSARDYVKWIHAMIKHAGPISEVAHKELVKPRIIADPCNDERKPFHSYWCYTVIGHDGNISGFGSLMRYMPEMEWGIVIFGNSNGANDAAEILCWHLIDTMLGTPSPERFNYNTFLRNQVKELKEEEGKNPYPERPTSVLALSLPIDSYAGRYRNIGYHDLLVEIIDGKLQADASDRGFGFVLSFEHVSGEFFIADLLGIFDDDKRRLRAEFKIDSSGIVRDLGIGIVEEMRDSLIWFTKIS</sequence>
<evidence type="ECO:0000313" key="2">
    <source>
        <dbReference type="Proteomes" id="UP000250078"/>
    </source>
</evidence>
<proteinExistence type="predicted"/>
<name>A0ACC8EL81_9PEZI</name>
<accession>A0ACC8EL81</accession>
<dbReference type="Proteomes" id="UP000250078">
    <property type="component" value="Unassembled WGS sequence"/>
</dbReference>
<keyword evidence="2" id="KW-1185">Reference proteome</keyword>
<gene>
    <name evidence="1" type="ORF">K441DRAFT_709594</name>
</gene>
<protein>
    <submittedName>
        <fullName evidence="1">Beta-lactamase family protein</fullName>
    </submittedName>
</protein>